<protein>
    <submittedName>
        <fullName evidence="2">Uncharacterized protein</fullName>
    </submittedName>
</protein>
<evidence type="ECO:0000313" key="2">
    <source>
        <dbReference type="EMBL" id="WVZ80366.1"/>
    </source>
</evidence>
<sequence length="141" mass="14597">MYLKEKLTEKNPVSSLSSPSLFPRQRPADGQTTPAAPAMASSAARQRGQATAAARPGGRAARLCIFPLDWLDRDGQVGELGATLAELLLADAHPDGGRAAWLGRRGRATAGRPDDGVVARAGWPGWSVDAAARGTAGRNGA</sequence>
<feature type="compositionally biased region" description="Low complexity" evidence="1">
    <location>
        <begin position="12"/>
        <end position="21"/>
    </location>
</feature>
<dbReference type="EMBL" id="CP144750">
    <property type="protein sequence ID" value="WVZ80366.1"/>
    <property type="molecule type" value="Genomic_DNA"/>
</dbReference>
<dbReference type="AlphaFoldDB" id="A0AAQ3X0X8"/>
<gene>
    <name evidence="2" type="ORF">U9M48_027843</name>
</gene>
<evidence type="ECO:0000256" key="1">
    <source>
        <dbReference type="SAM" id="MobiDB-lite"/>
    </source>
</evidence>
<feature type="region of interest" description="Disordered" evidence="1">
    <location>
        <begin position="1"/>
        <end position="57"/>
    </location>
</feature>
<keyword evidence="3" id="KW-1185">Reference proteome</keyword>
<evidence type="ECO:0000313" key="3">
    <source>
        <dbReference type="Proteomes" id="UP001341281"/>
    </source>
</evidence>
<proteinExistence type="predicted"/>
<name>A0AAQ3X0X8_PASNO</name>
<feature type="compositionally biased region" description="Low complexity" evidence="1">
    <location>
        <begin position="31"/>
        <end position="57"/>
    </location>
</feature>
<accession>A0AAQ3X0X8</accession>
<dbReference type="Proteomes" id="UP001341281">
    <property type="component" value="Chromosome 06"/>
</dbReference>
<organism evidence="2 3">
    <name type="scientific">Paspalum notatum var. saurae</name>
    <dbReference type="NCBI Taxonomy" id="547442"/>
    <lineage>
        <taxon>Eukaryota</taxon>
        <taxon>Viridiplantae</taxon>
        <taxon>Streptophyta</taxon>
        <taxon>Embryophyta</taxon>
        <taxon>Tracheophyta</taxon>
        <taxon>Spermatophyta</taxon>
        <taxon>Magnoliopsida</taxon>
        <taxon>Liliopsida</taxon>
        <taxon>Poales</taxon>
        <taxon>Poaceae</taxon>
        <taxon>PACMAD clade</taxon>
        <taxon>Panicoideae</taxon>
        <taxon>Andropogonodae</taxon>
        <taxon>Paspaleae</taxon>
        <taxon>Paspalinae</taxon>
        <taxon>Paspalum</taxon>
    </lineage>
</organism>
<reference evidence="2 3" key="1">
    <citation type="submission" date="2024-02" db="EMBL/GenBank/DDBJ databases">
        <title>High-quality chromosome-scale genome assembly of Pensacola bahiagrass (Paspalum notatum Flugge var. saurae).</title>
        <authorList>
            <person name="Vega J.M."/>
            <person name="Podio M."/>
            <person name="Orjuela J."/>
            <person name="Siena L.A."/>
            <person name="Pessino S.C."/>
            <person name="Combes M.C."/>
            <person name="Mariac C."/>
            <person name="Albertini E."/>
            <person name="Pupilli F."/>
            <person name="Ortiz J.P.A."/>
            <person name="Leblanc O."/>
        </authorList>
    </citation>
    <scope>NUCLEOTIDE SEQUENCE [LARGE SCALE GENOMIC DNA]</scope>
    <source>
        <strain evidence="2">R1</strain>
        <tissue evidence="2">Leaf</tissue>
    </source>
</reference>